<proteinExistence type="inferred from homology"/>
<keyword evidence="1" id="KW-0067">ATP-binding</keyword>
<keyword evidence="1" id="KW-0234">DNA repair</keyword>
<comment type="catalytic activity">
    <reaction evidence="1">
        <text>ATP + H2O = ADP + phosphate + H(+)</text>
        <dbReference type="Rhea" id="RHEA:13065"/>
        <dbReference type="ChEBI" id="CHEBI:15377"/>
        <dbReference type="ChEBI" id="CHEBI:15378"/>
        <dbReference type="ChEBI" id="CHEBI:30616"/>
        <dbReference type="ChEBI" id="CHEBI:43474"/>
        <dbReference type="ChEBI" id="CHEBI:456216"/>
        <dbReference type="EC" id="5.6.2.3"/>
    </reaction>
</comment>
<feature type="domain" description="DNA helicase Pif1-like DEAD-box helicase" evidence="2">
    <location>
        <begin position="386"/>
        <end position="495"/>
    </location>
</feature>
<evidence type="ECO:0000313" key="3">
    <source>
        <dbReference type="EMBL" id="GFX97153.1"/>
    </source>
</evidence>
<comment type="similarity">
    <text evidence="1">Belongs to the helicase family.</text>
</comment>
<sequence>MHETIPKKIVVSDTITGNDGYPLYRRRSVEDGGKSVVLKVRNIDIDVDNRWIVPYSPLLSKTFNAHINVEYSNSVKSSKYICKYVNKGRDMAVFGVGNVAAPLDEINQYQLGRYISSNESNGKRVYFTADNVRARALVPPATTLTAFYSLCQDDLFAKTLLYSEVPKFYTWNASTKKFQRRKQGKAVEGHTNLYSNVALGRLYTVHPNNTECFYLRLLLINIRGPISFQDLRTVNGQLCATYRQACQELNLLENDAHWDTALADASNTARPQQIRTLFAIILTTCFPYNPKDLWGKYKDYMSEDILHRLRAANQNPDIQFTPKVYNEALILIENICLTIANKALVQLGMPASNRPANNLFDRDLQRETHYDSDELGTFVRTNLPQLILEQRIAYDRIMRAITEQSGGMFFIDAPGGTGKTFLLSLILANIRSQNNIALAIASSGIAATLLDGGRTTHSALKLPLNLQNTEAPTCNISKNSGMGKVLQTCQIIIWDVSQESIGSASSYTAIFQRKQTDLRWRTHFIVW</sequence>
<evidence type="ECO:0000313" key="4">
    <source>
        <dbReference type="Proteomes" id="UP000887159"/>
    </source>
</evidence>
<comment type="caution">
    <text evidence="3">The sequence shown here is derived from an EMBL/GenBank/DDBJ whole genome shotgun (WGS) entry which is preliminary data.</text>
</comment>
<dbReference type="EMBL" id="BMAU01021196">
    <property type="protein sequence ID" value="GFX97153.1"/>
    <property type="molecule type" value="Genomic_DNA"/>
</dbReference>
<keyword evidence="1" id="KW-0378">Hydrolase</keyword>
<dbReference type="GO" id="GO:0016787">
    <property type="term" value="F:hydrolase activity"/>
    <property type="evidence" value="ECO:0007669"/>
    <property type="project" value="UniProtKB-KW"/>
</dbReference>
<keyword evidence="4" id="KW-1185">Reference proteome</keyword>
<dbReference type="GO" id="GO:0006281">
    <property type="term" value="P:DNA repair"/>
    <property type="evidence" value="ECO:0007669"/>
    <property type="project" value="UniProtKB-KW"/>
</dbReference>
<organism evidence="3 4">
    <name type="scientific">Trichonephila clavipes</name>
    <name type="common">Golden silk orbweaver</name>
    <name type="synonym">Nephila clavipes</name>
    <dbReference type="NCBI Taxonomy" id="2585209"/>
    <lineage>
        <taxon>Eukaryota</taxon>
        <taxon>Metazoa</taxon>
        <taxon>Ecdysozoa</taxon>
        <taxon>Arthropoda</taxon>
        <taxon>Chelicerata</taxon>
        <taxon>Arachnida</taxon>
        <taxon>Araneae</taxon>
        <taxon>Araneomorphae</taxon>
        <taxon>Entelegynae</taxon>
        <taxon>Araneoidea</taxon>
        <taxon>Nephilidae</taxon>
        <taxon>Trichonephila</taxon>
    </lineage>
</organism>
<dbReference type="Gene3D" id="3.40.50.300">
    <property type="entry name" value="P-loop containing nucleotide triphosphate hydrolases"/>
    <property type="match status" value="1"/>
</dbReference>
<dbReference type="PANTHER" id="PTHR10492">
    <property type="match status" value="1"/>
</dbReference>
<dbReference type="GO" id="GO:0006310">
    <property type="term" value="P:DNA recombination"/>
    <property type="evidence" value="ECO:0007669"/>
    <property type="project" value="UniProtKB-KW"/>
</dbReference>
<dbReference type="AlphaFoldDB" id="A0A8X6V2T7"/>
<dbReference type="GO" id="GO:0000723">
    <property type="term" value="P:telomere maintenance"/>
    <property type="evidence" value="ECO:0007669"/>
    <property type="project" value="InterPro"/>
</dbReference>
<dbReference type="SUPFAM" id="SSF52540">
    <property type="entry name" value="P-loop containing nucleoside triphosphate hydrolases"/>
    <property type="match status" value="1"/>
</dbReference>
<dbReference type="Pfam" id="PF05970">
    <property type="entry name" value="PIF1"/>
    <property type="match status" value="1"/>
</dbReference>
<keyword evidence="1" id="KW-0233">DNA recombination</keyword>
<dbReference type="GO" id="GO:0005524">
    <property type="term" value="F:ATP binding"/>
    <property type="evidence" value="ECO:0007669"/>
    <property type="project" value="UniProtKB-KW"/>
</dbReference>
<accession>A0A8X6V2T7</accession>
<keyword evidence="1" id="KW-0547">Nucleotide-binding</keyword>
<reference evidence="3" key="1">
    <citation type="submission" date="2020-08" db="EMBL/GenBank/DDBJ databases">
        <title>Multicomponent nature underlies the extraordinary mechanical properties of spider dragline silk.</title>
        <authorList>
            <person name="Kono N."/>
            <person name="Nakamura H."/>
            <person name="Mori M."/>
            <person name="Yoshida Y."/>
            <person name="Ohtoshi R."/>
            <person name="Malay A.D."/>
            <person name="Moran D.A.P."/>
            <person name="Tomita M."/>
            <person name="Numata K."/>
            <person name="Arakawa K."/>
        </authorList>
    </citation>
    <scope>NUCLEOTIDE SEQUENCE</scope>
</reference>
<dbReference type="GO" id="GO:0043139">
    <property type="term" value="F:5'-3' DNA helicase activity"/>
    <property type="evidence" value="ECO:0007669"/>
    <property type="project" value="UniProtKB-EC"/>
</dbReference>
<keyword evidence="1" id="KW-0227">DNA damage</keyword>
<name>A0A8X6V2T7_TRICX</name>
<keyword evidence="1 3" id="KW-0347">Helicase</keyword>
<dbReference type="Proteomes" id="UP000887159">
    <property type="component" value="Unassembled WGS sequence"/>
</dbReference>
<dbReference type="PANTHER" id="PTHR10492:SF57">
    <property type="entry name" value="ATP-DEPENDENT DNA HELICASE"/>
    <property type="match status" value="1"/>
</dbReference>
<dbReference type="InterPro" id="IPR010285">
    <property type="entry name" value="DNA_helicase_pif1-like_DEAD"/>
</dbReference>
<comment type="cofactor">
    <cofactor evidence="1">
        <name>Mg(2+)</name>
        <dbReference type="ChEBI" id="CHEBI:18420"/>
    </cofactor>
</comment>
<gene>
    <name evidence="3" type="primary">EAG_04030</name>
    <name evidence="3" type="ORF">TNCV_556431</name>
</gene>
<evidence type="ECO:0000256" key="1">
    <source>
        <dbReference type="RuleBase" id="RU363044"/>
    </source>
</evidence>
<evidence type="ECO:0000259" key="2">
    <source>
        <dbReference type="Pfam" id="PF05970"/>
    </source>
</evidence>
<dbReference type="EC" id="5.6.2.3" evidence="1"/>
<dbReference type="InterPro" id="IPR027417">
    <property type="entry name" value="P-loop_NTPase"/>
</dbReference>
<protein>
    <recommendedName>
        <fullName evidence="1">ATP-dependent DNA helicase</fullName>
        <ecNumber evidence="1">5.6.2.3</ecNumber>
    </recommendedName>
</protein>